<dbReference type="PANTHER" id="PTHR23242:SF9">
    <property type="entry name" value="TRANSCRIPTION FACTOR HOXA13"/>
    <property type="match status" value="1"/>
</dbReference>
<evidence type="ECO:0000313" key="2">
    <source>
        <dbReference type="EMBL" id="KAK4109294.1"/>
    </source>
</evidence>
<dbReference type="EMBL" id="MU853357">
    <property type="protein sequence ID" value="KAK4109294.1"/>
    <property type="molecule type" value="Genomic_DNA"/>
</dbReference>
<accession>A0AAN6QIA2</accession>
<sequence>MDDANGVLKDPRVSKALKPTDDLIDGPLMDPRISKVFKPTGAMNGMNGGMNGAIKTSPNGHAVGIKKNTVRPAAPRLLTSAFSVVARLLTWYSIFTVLFRCPATLNACDETSPRICKPYFELKQAVAPHLEPYYDTYAAPYVDLVRPYYHTIDRTLISPSWGYVQQYGAPRLHQAQAFSAAQWERSVRPRITKVQEFARTQYDQSLAPHIDRASSAFGPVYNVARTNILQTYHELLLPAYQYVQPHLWEGYRATSAFTSNTVVPSFIWAWNKTSIFLDATLWPQLRGMYVENVEPQLVKIGKRLGRYNTGKKLVPTDAPPRSSPSIKTVSSFTKPTLSASTTSTVSPSSTTSPTSDAHTTTVRAAADPARTRSAMEPVPPPEIDEKLESEDPVRRTAREVVAADLKDWQERYAKAADEGAAEIDERVQEIAKKMVRRNARITGKSLLEQLQTTAVTELVTLRRVILDIIGAVNKGSATAEEGQEQLVKAVRQAGLAVKAKAQDVRTWRETYEAEMQAAITKAAETHFTILENIRDLALQKIGMKWAWMDGITYKDWAKYHLLKSRFDEWKGELESHIVTHPSLEAAQIEGANIEDEAMKIAATTAKELARLKQVANWKLIAGDDTPEFDSTLMQQAAEAAEASKLITETAPPPAGEDKDSVTGNDSDGLSQAAEAGQSDSQASNSDPDSRDQVGQLTESDSTSFGDVSASSSPNSDTVEASNALPSSKEISNAAEPTSELASNANGTALVESDQPRSPPAPEAASSAMFQEPVIVANATELADDVTGSADSPVDDILKEEPSTIESGLDSTESFTMEMPAAEPTTTVKSAFLGAAAQSVPTRRPILDDEPIDDVSAMESVRQELKSAYSAAMSLANDQYSQALSLVSGQMRESPKPAHEQMLASVTLAYSKAMASASSRLDDALKAASIQLHGSTITTASGILPTSLPIPQLPNMDWSRIESIAAERLQRGRAWAEEEYESAKIAIGLATPTPSTPAEHVSKLLDNARHNYYANLGVAHARYSEFLAAASSAFSSMTASPTPTDLAGTASSIASVASESAASAASGVAEGASSVVSAASAGASSAASIAGEHVSAAAAEGYSKVAAAGDKAVDSWEAVVTKISVQVYGAPTPTPWYSSIFDAATDYACSATSAASAGAASASSAAGAYVVAGSDEIARQYAAVSSILSELVVGKEPTFSESVFSRLSAAYVTGASSASSFAGAAQETAASAMNQAGEAVRSVGDKVAGAVSDATEAVKDAASHARDEL</sequence>
<feature type="compositionally biased region" description="Low complexity" evidence="1">
    <location>
        <begin position="335"/>
        <end position="361"/>
    </location>
</feature>
<protein>
    <recommendedName>
        <fullName evidence="4">Transcription factor hoxa13</fullName>
    </recommendedName>
</protein>
<keyword evidence="3" id="KW-1185">Reference proteome</keyword>
<feature type="region of interest" description="Disordered" evidence="1">
    <location>
        <begin position="309"/>
        <end position="395"/>
    </location>
</feature>
<feature type="compositionally biased region" description="Polar residues" evidence="1">
    <location>
        <begin position="323"/>
        <end position="334"/>
    </location>
</feature>
<gene>
    <name evidence="2" type="ORF">N656DRAFT_847918</name>
</gene>
<dbReference type="PANTHER" id="PTHR23242">
    <property type="entry name" value="TRANSCRIPTION FACTOR HOXA13"/>
    <property type="match status" value="1"/>
</dbReference>
<dbReference type="AlphaFoldDB" id="A0AAN6QIA2"/>
<organism evidence="2 3">
    <name type="scientific">Canariomyces notabilis</name>
    <dbReference type="NCBI Taxonomy" id="2074819"/>
    <lineage>
        <taxon>Eukaryota</taxon>
        <taxon>Fungi</taxon>
        <taxon>Dikarya</taxon>
        <taxon>Ascomycota</taxon>
        <taxon>Pezizomycotina</taxon>
        <taxon>Sordariomycetes</taxon>
        <taxon>Sordariomycetidae</taxon>
        <taxon>Sordariales</taxon>
        <taxon>Chaetomiaceae</taxon>
        <taxon>Canariomyces</taxon>
    </lineage>
</organism>
<dbReference type="GeneID" id="89943410"/>
<reference evidence="2" key="2">
    <citation type="submission" date="2023-05" db="EMBL/GenBank/DDBJ databases">
        <authorList>
            <consortium name="Lawrence Berkeley National Laboratory"/>
            <person name="Steindorff A."/>
            <person name="Hensen N."/>
            <person name="Bonometti L."/>
            <person name="Westerberg I."/>
            <person name="Brannstrom I.O."/>
            <person name="Guillou S."/>
            <person name="Cros-Aarteil S."/>
            <person name="Calhoun S."/>
            <person name="Haridas S."/>
            <person name="Kuo A."/>
            <person name="Mondo S."/>
            <person name="Pangilinan J."/>
            <person name="Riley R."/>
            <person name="Labutti K."/>
            <person name="Andreopoulos B."/>
            <person name="Lipzen A."/>
            <person name="Chen C."/>
            <person name="Yanf M."/>
            <person name="Daum C."/>
            <person name="Ng V."/>
            <person name="Clum A."/>
            <person name="Ohm R."/>
            <person name="Martin F."/>
            <person name="Silar P."/>
            <person name="Natvig D."/>
            <person name="Lalanne C."/>
            <person name="Gautier V."/>
            <person name="Ament-Velasquez S.L."/>
            <person name="Kruys A."/>
            <person name="Hutchinson M.I."/>
            <person name="Powell A.J."/>
            <person name="Barry K."/>
            <person name="Miller A.N."/>
            <person name="Grigoriev I.V."/>
            <person name="Debuchy R."/>
            <person name="Gladieux P."/>
            <person name="Thoren M.H."/>
            <person name="Johannesson H."/>
        </authorList>
    </citation>
    <scope>NUCLEOTIDE SEQUENCE</scope>
    <source>
        <strain evidence="2">CBS 508.74</strain>
    </source>
</reference>
<dbReference type="Proteomes" id="UP001302812">
    <property type="component" value="Unassembled WGS sequence"/>
</dbReference>
<evidence type="ECO:0000313" key="3">
    <source>
        <dbReference type="Proteomes" id="UP001302812"/>
    </source>
</evidence>
<feature type="compositionally biased region" description="Polar residues" evidence="1">
    <location>
        <begin position="677"/>
        <end position="730"/>
    </location>
</feature>
<proteinExistence type="predicted"/>
<name>A0AAN6QIA2_9PEZI</name>
<evidence type="ECO:0008006" key="4">
    <source>
        <dbReference type="Google" id="ProtNLM"/>
    </source>
</evidence>
<dbReference type="RefSeq" id="XP_064666864.1">
    <property type="nucleotide sequence ID" value="XM_064819284.1"/>
</dbReference>
<evidence type="ECO:0000256" key="1">
    <source>
        <dbReference type="SAM" id="MobiDB-lite"/>
    </source>
</evidence>
<reference evidence="2" key="1">
    <citation type="journal article" date="2023" name="Mol. Phylogenet. Evol.">
        <title>Genome-scale phylogeny and comparative genomics of the fungal order Sordariales.</title>
        <authorList>
            <person name="Hensen N."/>
            <person name="Bonometti L."/>
            <person name="Westerberg I."/>
            <person name="Brannstrom I.O."/>
            <person name="Guillou S."/>
            <person name="Cros-Aarteil S."/>
            <person name="Calhoun S."/>
            <person name="Haridas S."/>
            <person name="Kuo A."/>
            <person name="Mondo S."/>
            <person name="Pangilinan J."/>
            <person name="Riley R."/>
            <person name="LaButti K."/>
            <person name="Andreopoulos B."/>
            <person name="Lipzen A."/>
            <person name="Chen C."/>
            <person name="Yan M."/>
            <person name="Daum C."/>
            <person name="Ng V."/>
            <person name="Clum A."/>
            <person name="Steindorff A."/>
            <person name="Ohm R.A."/>
            <person name="Martin F."/>
            <person name="Silar P."/>
            <person name="Natvig D.O."/>
            <person name="Lalanne C."/>
            <person name="Gautier V."/>
            <person name="Ament-Velasquez S.L."/>
            <person name="Kruys A."/>
            <person name="Hutchinson M.I."/>
            <person name="Powell A.J."/>
            <person name="Barry K."/>
            <person name="Miller A.N."/>
            <person name="Grigoriev I.V."/>
            <person name="Debuchy R."/>
            <person name="Gladieux P."/>
            <person name="Hiltunen Thoren M."/>
            <person name="Johannesson H."/>
        </authorList>
    </citation>
    <scope>NUCLEOTIDE SEQUENCE</scope>
    <source>
        <strain evidence="2">CBS 508.74</strain>
    </source>
</reference>
<comment type="caution">
    <text evidence="2">The sequence shown here is derived from an EMBL/GenBank/DDBJ whole genome shotgun (WGS) entry which is preliminary data.</text>
</comment>
<feature type="region of interest" description="Disordered" evidence="1">
    <location>
        <begin position="639"/>
        <end position="771"/>
    </location>
</feature>
<feature type="compositionally biased region" description="Basic and acidic residues" evidence="1">
    <location>
        <begin position="383"/>
        <end position="395"/>
    </location>
</feature>